<dbReference type="Proteomes" id="UP000193560">
    <property type="component" value="Unassembled WGS sequence"/>
</dbReference>
<evidence type="ECO:0000313" key="9">
    <source>
        <dbReference type="EMBL" id="ORZ22150.1"/>
    </source>
</evidence>
<dbReference type="GO" id="GO:0030295">
    <property type="term" value="F:protein kinase activator activity"/>
    <property type="evidence" value="ECO:0007669"/>
    <property type="project" value="TreeGrafter"/>
</dbReference>
<keyword evidence="5" id="KW-0472">Membrane</keyword>
<dbReference type="PANTHER" id="PTHR28005">
    <property type="entry name" value="AUTOPHAGY-RELATED PROTEIN 17"/>
    <property type="match status" value="1"/>
</dbReference>
<dbReference type="OrthoDB" id="1937984at2759"/>
<evidence type="ECO:0000259" key="8">
    <source>
        <dbReference type="Pfam" id="PF04108"/>
    </source>
</evidence>
<evidence type="ECO:0000256" key="2">
    <source>
        <dbReference type="ARBA" id="ARBA00013806"/>
    </source>
</evidence>
<name>A0A1X2ITP6_9FUNG</name>
<evidence type="ECO:0000256" key="6">
    <source>
        <dbReference type="RuleBase" id="RU368080"/>
    </source>
</evidence>
<accession>A0A1X2ITP6</accession>
<dbReference type="InterPro" id="IPR007240">
    <property type="entry name" value="Atg17"/>
</dbReference>
<evidence type="ECO:0000313" key="10">
    <source>
        <dbReference type="Proteomes" id="UP000193560"/>
    </source>
</evidence>
<dbReference type="InterPro" id="IPR045326">
    <property type="entry name" value="ATG17-like_dom"/>
</dbReference>
<evidence type="ECO:0000256" key="3">
    <source>
        <dbReference type="ARBA" id="ARBA00022490"/>
    </source>
</evidence>
<dbReference type="AlphaFoldDB" id="A0A1X2ITP6"/>
<gene>
    <name evidence="9" type="ORF">BCR42DRAFT_344788</name>
</gene>
<dbReference type="GO" id="GO:0000422">
    <property type="term" value="P:autophagy of mitochondrion"/>
    <property type="evidence" value="ECO:0007669"/>
    <property type="project" value="TreeGrafter"/>
</dbReference>
<evidence type="ECO:0000256" key="7">
    <source>
        <dbReference type="SAM" id="Coils"/>
    </source>
</evidence>
<reference evidence="9 10" key="1">
    <citation type="submission" date="2016-07" db="EMBL/GenBank/DDBJ databases">
        <title>Pervasive Adenine N6-methylation of Active Genes in Fungi.</title>
        <authorList>
            <consortium name="DOE Joint Genome Institute"/>
            <person name="Mondo S.J."/>
            <person name="Dannebaum R.O."/>
            <person name="Kuo R.C."/>
            <person name="Labutti K."/>
            <person name="Haridas S."/>
            <person name="Kuo A."/>
            <person name="Salamov A."/>
            <person name="Ahrendt S.R."/>
            <person name="Lipzen A."/>
            <person name="Sullivan W."/>
            <person name="Andreopoulos W.B."/>
            <person name="Clum A."/>
            <person name="Lindquist E."/>
            <person name="Daum C."/>
            <person name="Ramamoorthy G.K."/>
            <person name="Gryganskyi A."/>
            <person name="Culley D."/>
            <person name="Magnuson J.K."/>
            <person name="James T.Y."/>
            <person name="O'Malley M.A."/>
            <person name="Stajich J.E."/>
            <person name="Spatafora J.W."/>
            <person name="Visel A."/>
            <person name="Grigoriev I.V."/>
        </authorList>
    </citation>
    <scope>NUCLEOTIDE SEQUENCE [LARGE SCALE GENOMIC DNA]</scope>
    <source>
        <strain evidence="9 10">NRRL 1336</strain>
    </source>
</reference>
<dbReference type="GO" id="GO:0034045">
    <property type="term" value="C:phagophore assembly site membrane"/>
    <property type="evidence" value="ECO:0007669"/>
    <property type="project" value="UniProtKB-SubCell"/>
</dbReference>
<feature type="domain" description="Autophagy protein ATG17-like" evidence="8">
    <location>
        <begin position="16"/>
        <end position="394"/>
    </location>
</feature>
<keyword evidence="7" id="KW-0175">Coiled coil</keyword>
<comment type="similarity">
    <text evidence="1 6">Belongs to the ATG17 family.</text>
</comment>
<dbReference type="GO" id="GO:1990316">
    <property type="term" value="C:Atg1/ULK1 kinase complex"/>
    <property type="evidence" value="ECO:0007669"/>
    <property type="project" value="TreeGrafter"/>
</dbReference>
<comment type="subcellular location">
    <subcellularLocation>
        <location evidence="6">Cytoplasm</location>
    </subcellularLocation>
    <subcellularLocation>
        <location evidence="6">Preautophagosomal structure membrane</location>
        <topology evidence="6">Peripheral membrane protein</topology>
    </subcellularLocation>
</comment>
<comment type="caution">
    <text evidence="9">The sequence shown here is derived from an EMBL/GenBank/DDBJ whole genome shotgun (WGS) entry which is preliminary data.</text>
</comment>
<dbReference type="EMBL" id="MCGE01000004">
    <property type="protein sequence ID" value="ORZ22150.1"/>
    <property type="molecule type" value="Genomic_DNA"/>
</dbReference>
<comment type="function">
    <text evidence="6">Autophagy-specific protein that functions in response to autophagy-inducing signals as a scaffold to recruit other ATG proteins to organize preautophagosomal structure (PAS) formation. Modulates the timing and magnitude of the autophagy response, such as the size of the sequestering vesicles. Plays particularly a role in pexophagy and nucleophagy.</text>
</comment>
<proteinExistence type="inferred from homology"/>
<protein>
    <recommendedName>
        <fullName evidence="2 6">Autophagy-related protein 17</fullName>
    </recommendedName>
</protein>
<dbReference type="GO" id="GO:0034727">
    <property type="term" value="P:piecemeal microautophagy of the nucleus"/>
    <property type="evidence" value="ECO:0007669"/>
    <property type="project" value="TreeGrafter"/>
</dbReference>
<feature type="coiled-coil region" evidence="7">
    <location>
        <begin position="302"/>
        <end position="329"/>
    </location>
</feature>
<dbReference type="GO" id="GO:0000045">
    <property type="term" value="P:autophagosome assembly"/>
    <property type="evidence" value="ECO:0007669"/>
    <property type="project" value="TreeGrafter"/>
</dbReference>
<dbReference type="Pfam" id="PF04108">
    <property type="entry name" value="ATG17_like"/>
    <property type="match status" value="1"/>
</dbReference>
<dbReference type="STRING" id="90262.A0A1X2ITP6"/>
<dbReference type="GO" id="GO:0060090">
    <property type="term" value="F:molecular adaptor activity"/>
    <property type="evidence" value="ECO:0007669"/>
    <property type="project" value="TreeGrafter"/>
</dbReference>
<evidence type="ECO:0000256" key="5">
    <source>
        <dbReference type="ARBA" id="ARBA00023136"/>
    </source>
</evidence>
<evidence type="ECO:0000256" key="4">
    <source>
        <dbReference type="ARBA" id="ARBA00023006"/>
    </source>
</evidence>
<organism evidence="9 10">
    <name type="scientific">Absidia repens</name>
    <dbReference type="NCBI Taxonomy" id="90262"/>
    <lineage>
        <taxon>Eukaryota</taxon>
        <taxon>Fungi</taxon>
        <taxon>Fungi incertae sedis</taxon>
        <taxon>Mucoromycota</taxon>
        <taxon>Mucoromycotina</taxon>
        <taxon>Mucoromycetes</taxon>
        <taxon>Mucorales</taxon>
        <taxon>Cunninghamellaceae</taxon>
        <taxon>Absidia</taxon>
    </lineage>
</organism>
<keyword evidence="10" id="KW-1185">Reference proteome</keyword>
<keyword evidence="4 6" id="KW-0072">Autophagy</keyword>
<sequence>MEQQLIELLLVAKKALSTGQAMGEQANTLFHQSEQHADTIERTWPKLVFVHNHILVQLSTLDRIREFLLMKIKSMRAIIKEREDTLAKVSFDLQTIFGLLRSCVIDPGILELNQQQRKISNQQQQTVTLFDYIQDQAVLELQQSADDELGRVEMLCSSVETLSKQLSSQISELATMQENALSISLDESTANFANAKTHIQESEMTAMAHILTGLTNHYDQLGGATRICQANPETCDELDITVLQDDHDHLPDILDDLRESMDIVESVSEEIQVRMQIFTTVQEDLLKVLDQLEQFSAPGGLADHISEKVVQAEAAMKEHETNLDHHFEQLVSLTEWYRQFTYSYHHLIVEVERRRKVAAEQEALRKELLHRLETTYQDEVQERQRWVTDHGHYLPEDLCAFIFDPPSKLTVIKEQDYKPLPRISNDTIQKALDDVRQQQQEQQQVSIP</sequence>
<dbReference type="PANTHER" id="PTHR28005:SF1">
    <property type="entry name" value="AUTOPHAGY-RELATED PROTEIN 17"/>
    <property type="match status" value="1"/>
</dbReference>
<keyword evidence="3 6" id="KW-0963">Cytoplasm</keyword>
<evidence type="ECO:0000256" key="1">
    <source>
        <dbReference type="ARBA" id="ARBA00006259"/>
    </source>
</evidence>